<protein>
    <submittedName>
        <fullName evidence="1">Uncharacterized protein</fullName>
    </submittedName>
</protein>
<dbReference type="EMBL" id="FMYM01000002">
    <property type="protein sequence ID" value="SDB85736.1"/>
    <property type="molecule type" value="Genomic_DNA"/>
</dbReference>
<evidence type="ECO:0000313" key="2">
    <source>
        <dbReference type="Proteomes" id="UP000242662"/>
    </source>
</evidence>
<gene>
    <name evidence="1" type="ORF">SAMN05421737_10243</name>
</gene>
<proteinExistence type="predicted"/>
<accession>A0A1G6GX63</accession>
<keyword evidence="2" id="KW-1185">Reference proteome</keyword>
<sequence length="31" mass="3302">MSLGLSFTLQKIDAANGTVVILLSKTILLLK</sequence>
<dbReference type="STRING" id="1464122.SAMN05421737_10243"/>
<organism evidence="1 2">
    <name type="scientific">Shouchella lonarensis</name>
    <dbReference type="NCBI Taxonomy" id="1464122"/>
    <lineage>
        <taxon>Bacteria</taxon>
        <taxon>Bacillati</taxon>
        <taxon>Bacillota</taxon>
        <taxon>Bacilli</taxon>
        <taxon>Bacillales</taxon>
        <taxon>Bacillaceae</taxon>
        <taxon>Shouchella</taxon>
    </lineage>
</organism>
<name>A0A1G6GX63_9BACI</name>
<reference evidence="2" key="1">
    <citation type="submission" date="2016-09" db="EMBL/GenBank/DDBJ databases">
        <authorList>
            <person name="Varghese N."/>
            <person name="Submissions S."/>
        </authorList>
    </citation>
    <scope>NUCLEOTIDE SEQUENCE [LARGE SCALE GENOMIC DNA]</scope>
    <source>
        <strain evidence="2">25nlg</strain>
    </source>
</reference>
<dbReference type="Proteomes" id="UP000242662">
    <property type="component" value="Unassembled WGS sequence"/>
</dbReference>
<dbReference type="AlphaFoldDB" id="A0A1G6GX63"/>
<evidence type="ECO:0000313" key="1">
    <source>
        <dbReference type="EMBL" id="SDB85736.1"/>
    </source>
</evidence>